<reference evidence="2" key="1">
    <citation type="journal article" date="2012" name="J. Bacteriol.">
        <title>Revised Genome Sequence of Burkholderia thailandensis MSMB43 with Improved Annotation.</title>
        <authorList>
            <person name="Zhuo Y."/>
            <person name="Liu L."/>
            <person name="Wang Q."/>
            <person name="Liu X."/>
            <person name="Ren B."/>
            <person name="Liu M."/>
            <person name="Ni P."/>
            <person name="Cheng Y.Q."/>
            <person name="Zhang L."/>
        </authorList>
    </citation>
    <scope>NUCLEOTIDE SEQUENCE [LARGE SCALE GENOMIC DNA]</scope>
    <source>
        <strain evidence="2">MSMB43</strain>
    </source>
</reference>
<dbReference type="Proteomes" id="UP000004682">
    <property type="component" value="Unassembled WGS sequence"/>
</dbReference>
<organism evidence="1 2">
    <name type="scientific">Burkholderia humptydooensis MSMB43</name>
    <dbReference type="NCBI Taxonomy" id="441157"/>
    <lineage>
        <taxon>Bacteria</taxon>
        <taxon>Pseudomonadati</taxon>
        <taxon>Pseudomonadota</taxon>
        <taxon>Betaproteobacteria</taxon>
        <taxon>Burkholderiales</taxon>
        <taxon>Burkholderiaceae</taxon>
        <taxon>Burkholderia</taxon>
        <taxon>pseudomallei group</taxon>
    </lineage>
</organism>
<accession>A0ABN0FYT3</accession>
<evidence type="ECO:0000313" key="2">
    <source>
        <dbReference type="Proteomes" id="UP000004682"/>
    </source>
</evidence>
<keyword evidence="2" id="KW-1185">Reference proteome</keyword>
<name>A0ABN0FYT3_9BURK</name>
<protein>
    <submittedName>
        <fullName evidence="1">Uncharacterized protein</fullName>
    </submittedName>
</protein>
<sequence>MLGFALSASELEATLVLGIDLLPSCRFGTGRPYFVAIAIEADDVDPCRGARAGSGRRGDGLCRLDMMISHQVLNGPWVSS</sequence>
<proteinExistence type="predicted"/>
<gene>
    <name evidence="1" type="ORF">A33K_18337</name>
</gene>
<dbReference type="EMBL" id="JH692069">
    <property type="protein sequence ID" value="EIP85065.1"/>
    <property type="molecule type" value="Genomic_DNA"/>
</dbReference>
<evidence type="ECO:0000313" key="1">
    <source>
        <dbReference type="EMBL" id="EIP85065.1"/>
    </source>
</evidence>